<keyword evidence="2" id="KW-0784">Thiamine biosynthesis</keyword>
<dbReference type="InterPro" id="IPR013785">
    <property type="entry name" value="Aldolase_TIM"/>
</dbReference>
<evidence type="ECO:0000313" key="5">
    <source>
        <dbReference type="Proteomes" id="UP001200470"/>
    </source>
</evidence>
<evidence type="ECO:0000256" key="1">
    <source>
        <dbReference type="ARBA" id="ARBA00004948"/>
    </source>
</evidence>
<comment type="pathway">
    <text evidence="1">Cofactor biosynthesis; thiamine diphosphate biosynthesis.</text>
</comment>
<dbReference type="Gene3D" id="3.20.20.70">
    <property type="entry name" value="Aldolase class I"/>
    <property type="match status" value="1"/>
</dbReference>
<name>A0ABS9CI48_9BACT</name>
<dbReference type="PANTHER" id="PTHR20857:SF15">
    <property type="entry name" value="THIAMINE-PHOSPHATE SYNTHASE"/>
    <property type="match status" value="1"/>
</dbReference>
<keyword evidence="5" id="KW-1185">Reference proteome</keyword>
<evidence type="ECO:0000259" key="3">
    <source>
        <dbReference type="Pfam" id="PF02581"/>
    </source>
</evidence>
<dbReference type="Pfam" id="PF02581">
    <property type="entry name" value="TMP-TENI"/>
    <property type="match status" value="1"/>
</dbReference>
<proteinExistence type="predicted"/>
<dbReference type="RefSeq" id="WP_094390023.1">
    <property type="nucleotide sequence ID" value="NZ_JADYTN010000027.1"/>
</dbReference>
<dbReference type="InterPro" id="IPR022998">
    <property type="entry name" value="ThiamineP_synth_TenI"/>
</dbReference>
<dbReference type="EMBL" id="JADYTN010000027">
    <property type="protein sequence ID" value="MCF2564545.1"/>
    <property type="molecule type" value="Genomic_DNA"/>
</dbReference>
<dbReference type="SUPFAM" id="SSF51391">
    <property type="entry name" value="Thiamin phosphate synthase"/>
    <property type="match status" value="1"/>
</dbReference>
<sequence>MKLIVMTKPTYFVEEDKILATLFDEGLDCLHLCKPGSSPMYAERLLTLLPEDYCSKIVVHDHFYLKEEYNLRGIHIDEAGQPAPQGYRGRLSRTCQKLDELKVTKRNADYVFLKHIFDSQTGNEKASFTPNELEQASKLGLIDRHVYALGGMNIDNIRMAKELGFGGVVICGDLWNRFNIHQGLDYKELIAHFEKLRKAIG</sequence>
<organism evidence="4 5">
    <name type="scientific">Xylanibacter brevis</name>
    <dbReference type="NCBI Taxonomy" id="83231"/>
    <lineage>
        <taxon>Bacteria</taxon>
        <taxon>Pseudomonadati</taxon>
        <taxon>Bacteroidota</taxon>
        <taxon>Bacteroidia</taxon>
        <taxon>Bacteroidales</taxon>
        <taxon>Prevotellaceae</taxon>
        <taxon>Xylanibacter</taxon>
    </lineage>
</organism>
<dbReference type="CDD" id="cd00564">
    <property type="entry name" value="TMP_TenI"/>
    <property type="match status" value="1"/>
</dbReference>
<feature type="domain" description="Thiamine phosphate synthase/TenI" evidence="3">
    <location>
        <begin position="51"/>
        <end position="171"/>
    </location>
</feature>
<dbReference type="InterPro" id="IPR036206">
    <property type="entry name" value="ThiamineP_synth_sf"/>
</dbReference>
<accession>A0ABS9CI48</accession>
<comment type="caution">
    <text evidence="4">The sequence shown here is derived from an EMBL/GenBank/DDBJ whole genome shotgun (WGS) entry which is preliminary data.</text>
</comment>
<gene>
    <name evidence="4" type="ORF">I6E12_10535</name>
</gene>
<protein>
    <submittedName>
        <fullName evidence="4">Thiamine phosphate synthase</fullName>
    </submittedName>
</protein>
<evidence type="ECO:0000313" key="4">
    <source>
        <dbReference type="EMBL" id="MCF2564545.1"/>
    </source>
</evidence>
<evidence type="ECO:0000256" key="2">
    <source>
        <dbReference type="ARBA" id="ARBA00022977"/>
    </source>
</evidence>
<dbReference type="Proteomes" id="UP001200470">
    <property type="component" value="Unassembled WGS sequence"/>
</dbReference>
<dbReference type="PANTHER" id="PTHR20857">
    <property type="entry name" value="THIAMINE-PHOSPHATE PYROPHOSPHORYLASE"/>
    <property type="match status" value="1"/>
</dbReference>
<reference evidence="4 5" key="1">
    <citation type="submission" date="2020-12" db="EMBL/GenBank/DDBJ databases">
        <title>Whole genome sequences of gut porcine anaerobes.</title>
        <authorList>
            <person name="Kubasova T."/>
            <person name="Jahodarova E."/>
            <person name="Rychlik I."/>
        </authorList>
    </citation>
    <scope>NUCLEOTIDE SEQUENCE [LARGE SCALE GENOMIC DNA]</scope>
    <source>
        <strain evidence="4 5">An925</strain>
    </source>
</reference>